<accession>A0A3N1XI30</accession>
<evidence type="ECO:0000313" key="7">
    <source>
        <dbReference type="Proteomes" id="UP000273083"/>
    </source>
</evidence>
<dbReference type="PANTHER" id="PTHR11040:SF205">
    <property type="entry name" value="ZINC TRANSPORTER ZUPT"/>
    <property type="match status" value="1"/>
</dbReference>
<comment type="subcellular location">
    <subcellularLocation>
        <location evidence="1">Membrane</location>
        <topology evidence="1">Multi-pass membrane protein</topology>
    </subcellularLocation>
</comment>
<dbReference type="NCBIfam" id="NF003243">
    <property type="entry name" value="PRK04201.1"/>
    <property type="match status" value="1"/>
</dbReference>
<dbReference type="InterPro" id="IPR003689">
    <property type="entry name" value="ZIP"/>
</dbReference>
<keyword evidence="2 5" id="KW-0812">Transmembrane</keyword>
<dbReference type="GO" id="GO:0005385">
    <property type="term" value="F:zinc ion transmembrane transporter activity"/>
    <property type="evidence" value="ECO:0007669"/>
    <property type="project" value="TreeGrafter"/>
</dbReference>
<reference evidence="6 7" key="1">
    <citation type="submission" date="2018-11" db="EMBL/GenBank/DDBJ databases">
        <title>Genomic Encyclopedia of Type Strains, Phase IV (KMG-IV): sequencing the most valuable type-strain genomes for metagenomic binning, comparative biology and taxonomic classification.</title>
        <authorList>
            <person name="Goeker M."/>
        </authorList>
    </citation>
    <scope>NUCLEOTIDE SEQUENCE [LARGE SCALE GENOMIC DNA]</scope>
    <source>
        <strain evidence="6 7">DSM 26537</strain>
    </source>
</reference>
<evidence type="ECO:0000256" key="5">
    <source>
        <dbReference type="SAM" id="Phobius"/>
    </source>
</evidence>
<keyword evidence="3 5" id="KW-1133">Transmembrane helix</keyword>
<dbReference type="EMBL" id="RJVG01000008">
    <property type="protein sequence ID" value="ROR26369.1"/>
    <property type="molecule type" value="Genomic_DNA"/>
</dbReference>
<evidence type="ECO:0000256" key="2">
    <source>
        <dbReference type="ARBA" id="ARBA00022692"/>
    </source>
</evidence>
<protein>
    <submittedName>
        <fullName evidence="6">ZIP family zinc transporter</fullName>
    </submittedName>
</protein>
<gene>
    <name evidence="6" type="ORF">EDD66_10891</name>
</gene>
<dbReference type="PANTHER" id="PTHR11040">
    <property type="entry name" value="ZINC/IRON TRANSPORTER"/>
    <property type="match status" value="1"/>
</dbReference>
<evidence type="ECO:0000256" key="4">
    <source>
        <dbReference type="ARBA" id="ARBA00023136"/>
    </source>
</evidence>
<keyword evidence="7" id="KW-1185">Reference proteome</keyword>
<dbReference type="GO" id="GO:0016020">
    <property type="term" value="C:membrane"/>
    <property type="evidence" value="ECO:0007669"/>
    <property type="project" value="UniProtKB-SubCell"/>
</dbReference>
<evidence type="ECO:0000313" key="6">
    <source>
        <dbReference type="EMBL" id="ROR26369.1"/>
    </source>
</evidence>
<feature type="transmembrane region" description="Helical" evidence="5">
    <location>
        <begin position="16"/>
        <end position="33"/>
    </location>
</feature>
<feature type="transmembrane region" description="Helical" evidence="5">
    <location>
        <begin position="140"/>
        <end position="162"/>
    </location>
</feature>
<evidence type="ECO:0000256" key="3">
    <source>
        <dbReference type="ARBA" id="ARBA00022989"/>
    </source>
</evidence>
<feature type="transmembrane region" description="Helical" evidence="5">
    <location>
        <begin position="200"/>
        <end position="220"/>
    </location>
</feature>
<evidence type="ECO:0000256" key="1">
    <source>
        <dbReference type="ARBA" id="ARBA00004141"/>
    </source>
</evidence>
<dbReference type="Proteomes" id="UP000273083">
    <property type="component" value="Unassembled WGS sequence"/>
</dbReference>
<name>A0A3N1XI30_9FIRM</name>
<proteinExistence type="predicted"/>
<organism evidence="6 7">
    <name type="scientific">Mobilisporobacter senegalensis</name>
    <dbReference type="NCBI Taxonomy" id="1329262"/>
    <lineage>
        <taxon>Bacteria</taxon>
        <taxon>Bacillati</taxon>
        <taxon>Bacillota</taxon>
        <taxon>Clostridia</taxon>
        <taxon>Lachnospirales</taxon>
        <taxon>Lachnospiraceae</taxon>
        <taxon>Mobilisporobacter</taxon>
    </lineage>
</organism>
<dbReference type="AlphaFoldDB" id="A0A3N1XI30"/>
<feature type="transmembrane region" description="Helical" evidence="5">
    <location>
        <begin position="232"/>
        <end position="250"/>
    </location>
</feature>
<keyword evidence="4 5" id="KW-0472">Membrane</keyword>
<feature type="transmembrane region" description="Helical" evidence="5">
    <location>
        <begin position="53"/>
        <end position="71"/>
    </location>
</feature>
<feature type="transmembrane region" description="Helical" evidence="5">
    <location>
        <begin position="174"/>
        <end position="194"/>
    </location>
</feature>
<feature type="transmembrane region" description="Helical" evidence="5">
    <location>
        <begin position="104"/>
        <end position="120"/>
    </location>
</feature>
<sequence length="251" mass="27168">MGSLLTLFIKRMDHKFLAGTLGFSAGVMMYVSTIEMFPEASKVLIHTYGFTKGYGFTIIAFFGGIALIAIIDRLIPSDLLPDGSGNNIILKKAKNSIGVKDFKMLRTGLFTVLVVALHNFPEGLVSFMTSLKNPALGASIGISIAIHNIPEGIMVFSPIYYATGSKRKAFSYSFYSGLTEPLGALIGYFLLYNFLNATTLGIILATVAGIMVYISIDELLPSAEIHGEHYTAVYGFIIGMAVMAMNVLLFS</sequence>
<comment type="caution">
    <text evidence="6">The sequence shown here is derived from an EMBL/GenBank/DDBJ whole genome shotgun (WGS) entry which is preliminary data.</text>
</comment>
<dbReference type="Pfam" id="PF02535">
    <property type="entry name" value="Zip"/>
    <property type="match status" value="1"/>
</dbReference>